<sequence>MPGFPKTEDVNKVREQAEKTFGDAVEQARTPLLAALGAGDLAAQALLDAVSKVRSQLNERAEAARQELPNDLNELRGKLDPAELRKRVDAYSQTAKQLYDYLAERGEEALGRLQDQPQVKKAWSQVGTAQDKVEETVGEVRDLADDVLGKVSRPFGKTDETAAEAPKDGAEKTADSKAAEDAAPAEESKPAATRKPAAKSTAKATAKPAAKKAADKSTEN</sequence>
<comment type="caution">
    <text evidence="3">The sequence shown here is derived from an EMBL/GenBank/DDBJ whole genome shotgun (WGS) entry which is preliminary data.</text>
</comment>
<feature type="coiled-coil region" evidence="1">
    <location>
        <begin position="47"/>
        <end position="78"/>
    </location>
</feature>
<proteinExistence type="predicted"/>
<evidence type="ECO:0000313" key="4">
    <source>
        <dbReference type="Proteomes" id="UP001210380"/>
    </source>
</evidence>
<evidence type="ECO:0008006" key="5">
    <source>
        <dbReference type="Google" id="ProtNLM"/>
    </source>
</evidence>
<dbReference type="RefSeq" id="WP_270950143.1">
    <property type="nucleotide sequence ID" value="NZ_JAQGLA010000028.1"/>
</dbReference>
<evidence type="ECO:0000313" key="3">
    <source>
        <dbReference type="EMBL" id="MDA3627464.1"/>
    </source>
</evidence>
<dbReference type="Proteomes" id="UP001210380">
    <property type="component" value="Unassembled WGS sequence"/>
</dbReference>
<dbReference type="EMBL" id="JAQGLA010000028">
    <property type="protein sequence ID" value="MDA3627464.1"/>
    <property type="molecule type" value="Genomic_DNA"/>
</dbReference>
<keyword evidence="1" id="KW-0175">Coiled coil</keyword>
<accession>A0ABT4V0H1</accession>
<feature type="compositionally biased region" description="Basic and acidic residues" evidence="2">
    <location>
        <begin position="156"/>
        <end position="180"/>
    </location>
</feature>
<gene>
    <name evidence="3" type="ORF">OU415_18625</name>
</gene>
<name>A0ABT4V0H1_9PSEU</name>
<feature type="region of interest" description="Disordered" evidence="2">
    <location>
        <begin position="144"/>
        <end position="220"/>
    </location>
</feature>
<reference evidence="3 4" key="1">
    <citation type="submission" date="2022-11" db="EMBL/GenBank/DDBJ databases">
        <title>Draft genome sequence of Saccharopolyspora sp. WRP15-2 isolated from rhizosphere soils of wild rice in Thailand.</title>
        <authorList>
            <person name="Duangmal K."/>
            <person name="Kammanee S."/>
            <person name="Muangham S."/>
        </authorList>
    </citation>
    <scope>NUCLEOTIDE SEQUENCE [LARGE SCALE GENOMIC DNA]</scope>
    <source>
        <strain evidence="3 4">WRP15-2</strain>
    </source>
</reference>
<evidence type="ECO:0000256" key="2">
    <source>
        <dbReference type="SAM" id="MobiDB-lite"/>
    </source>
</evidence>
<evidence type="ECO:0000256" key="1">
    <source>
        <dbReference type="SAM" id="Coils"/>
    </source>
</evidence>
<organism evidence="3 4">
    <name type="scientific">Saccharopolyspora oryzae</name>
    <dbReference type="NCBI Taxonomy" id="2997343"/>
    <lineage>
        <taxon>Bacteria</taxon>
        <taxon>Bacillati</taxon>
        <taxon>Actinomycetota</taxon>
        <taxon>Actinomycetes</taxon>
        <taxon>Pseudonocardiales</taxon>
        <taxon>Pseudonocardiaceae</taxon>
        <taxon>Saccharopolyspora</taxon>
    </lineage>
</organism>
<keyword evidence="4" id="KW-1185">Reference proteome</keyword>
<dbReference type="SUPFAM" id="SSF58113">
    <property type="entry name" value="Apolipoprotein A-I"/>
    <property type="match status" value="1"/>
</dbReference>
<feature type="compositionally biased region" description="Low complexity" evidence="2">
    <location>
        <begin position="190"/>
        <end position="208"/>
    </location>
</feature>
<protein>
    <recommendedName>
        <fullName evidence="5">Heparin binding hemagglutinin HbhA</fullName>
    </recommendedName>
</protein>